<accession>A0A1J1HRC0</accession>
<name>A0A1J1HRC0_9DIPT</name>
<organism evidence="1 2">
    <name type="scientific">Clunio marinus</name>
    <dbReference type="NCBI Taxonomy" id="568069"/>
    <lineage>
        <taxon>Eukaryota</taxon>
        <taxon>Metazoa</taxon>
        <taxon>Ecdysozoa</taxon>
        <taxon>Arthropoda</taxon>
        <taxon>Hexapoda</taxon>
        <taxon>Insecta</taxon>
        <taxon>Pterygota</taxon>
        <taxon>Neoptera</taxon>
        <taxon>Endopterygota</taxon>
        <taxon>Diptera</taxon>
        <taxon>Nematocera</taxon>
        <taxon>Chironomoidea</taxon>
        <taxon>Chironomidae</taxon>
        <taxon>Clunio</taxon>
    </lineage>
</organism>
<reference evidence="1 2" key="1">
    <citation type="submission" date="2015-04" db="EMBL/GenBank/DDBJ databases">
        <authorList>
            <person name="Syromyatnikov M.Y."/>
            <person name="Popov V.N."/>
        </authorList>
    </citation>
    <scope>NUCLEOTIDE SEQUENCE [LARGE SCALE GENOMIC DNA]</scope>
</reference>
<dbReference type="EMBL" id="CVRI01000010">
    <property type="protein sequence ID" value="CRK88753.1"/>
    <property type="molecule type" value="Genomic_DNA"/>
</dbReference>
<gene>
    <name evidence="1" type="ORF">CLUMA_CG002757</name>
</gene>
<evidence type="ECO:0000313" key="1">
    <source>
        <dbReference type="EMBL" id="CRK88753.1"/>
    </source>
</evidence>
<protein>
    <submittedName>
        <fullName evidence="1">CLUMA_CG002757, isoform A</fullName>
    </submittedName>
</protein>
<dbReference type="AlphaFoldDB" id="A0A1J1HRC0"/>
<dbReference type="Proteomes" id="UP000183832">
    <property type="component" value="Unassembled WGS sequence"/>
</dbReference>
<sequence>MDRQPFIGVIWVLHQEFSHQKQFSLSQVHAFKSKICKQSLGLVRFHLISDILSSTSSKFAERFSQVHN</sequence>
<evidence type="ECO:0000313" key="2">
    <source>
        <dbReference type="Proteomes" id="UP000183832"/>
    </source>
</evidence>
<keyword evidence="2" id="KW-1185">Reference proteome</keyword>
<proteinExistence type="predicted"/>